<sequence length="633" mass="71714">MTTSYFQNAHHFVSNIDTVITANNYIQNIGVLDRAFEQLRENISDGAVHNSCERSDPPMCHPDTRKAVQENVFSWIAHDDGPKRILWMSGPAGCGKTVIAGSVAEICEEQGLLAATFFFSSFAGSPSRRWKRFLISTLANQLMQSDGTGTLREHIISSVKRDPTVFRKRLKDQCRTLLLEPLQLSAASRLPSSPQLIVIDGLDEVESEATTRDSSGSTTRLQAIQANEIDQVEVLSALLQLVSNPVFPFRIFISSRPERWIRAFFAAEPAKSVTLELFLDDKYSPDDDIELFLRNKLSNIRRRYNILSNWPTENAIKTLVHRASGQFIYAATAIRFVQDGTRPPALQLDRVLQLQPEATDGNPLAALDALYVNVLSSGPEPRLASEWIMLLGTEHYPSLPARYCRQLFETTTGQAEHLLGNLSSLIHTPAFDDASSPYRIYHRSLCEFLRVQRGRDVSRRDAMGLREKSYVQILQNKAPWIPLAPSEVRPFFQMLLKDDWACFLESVLTVFGEHSSRGVTGSHLELEWWVRTAMTFNSDIAPQNIAQMFWRVHANCDDEWDMCSSVCLQWRTAILRCCRSNGWSTPGEWDLAEEKKWKLAWNLDNDARPFPFYEFEHCFKPPGSSIAHLLGPS</sequence>
<dbReference type="Gene3D" id="3.40.50.300">
    <property type="entry name" value="P-loop containing nucleotide triphosphate hydrolases"/>
    <property type="match status" value="1"/>
</dbReference>
<proteinExistence type="predicted"/>
<evidence type="ECO:0000256" key="1">
    <source>
        <dbReference type="ARBA" id="ARBA00022737"/>
    </source>
</evidence>
<feature type="domain" description="Nephrocystin 3-like N-terminal" evidence="2">
    <location>
        <begin position="72"/>
        <end position="212"/>
    </location>
</feature>
<evidence type="ECO:0000313" key="3">
    <source>
        <dbReference type="EMBL" id="TEB31448.1"/>
    </source>
</evidence>
<gene>
    <name evidence="3" type="ORF">FA13DRAFT_1814078</name>
</gene>
<keyword evidence="1" id="KW-0677">Repeat</keyword>
<dbReference type="Proteomes" id="UP000298030">
    <property type="component" value="Unassembled WGS sequence"/>
</dbReference>
<dbReference type="Pfam" id="PF24883">
    <property type="entry name" value="NPHP3_N"/>
    <property type="match status" value="1"/>
</dbReference>
<dbReference type="STRING" id="71717.A0A4Y7TBZ1"/>
<dbReference type="EMBL" id="QPFP01000019">
    <property type="protein sequence ID" value="TEB31448.1"/>
    <property type="molecule type" value="Genomic_DNA"/>
</dbReference>
<reference evidence="3 4" key="1">
    <citation type="journal article" date="2019" name="Nat. Ecol. Evol.">
        <title>Megaphylogeny resolves global patterns of mushroom evolution.</title>
        <authorList>
            <person name="Varga T."/>
            <person name="Krizsan K."/>
            <person name="Foldi C."/>
            <person name="Dima B."/>
            <person name="Sanchez-Garcia M."/>
            <person name="Sanchez-Ramirez S."/>
            <person name="Szollosi G.J."/>
            <person name="Szarkandi J.G."/>
            <person name="Papp V."/>
            <person name="Albert L."/>
            <person name="Andreopoulos W."/>
            <person name="Angelini C."/>
            <person name="Antonin V."/>
            <person name="Barry K.W."/>
            <person name="Bougher N.L."/>
            <person name="Buchanan P."/>
            <person name="Buyck B."/>
            <person name="Bense V."/>
            <person name="Catcheside P."/>
            <person name="Chovatia M."/>
            <person name="Cooper J."/>
            <person name="Damon W."/>
            <person name="Desjardin D."/>
            <person name="Finy P."/>
            <person name="Geml J."/>
            <person name="Haridas S."/>
            <person name="Hughes K."/>
            <person name="Justo A."/>
            <person name="Karasinski D."/>
            <person name="Kautmanova I."/>
            <person name="Kiss B."/>
            <person name="Kocsube S."/>
            <person name="Kotiranta H."/>
            <person name="LaButti K.M."/>
            <person name="Lechner B.E."/>
            <person name="Liimatainen K."/>
            <person name="Lipzen A."/>
            <person name="Lukacs Z."/>
            <person name="Mihaltcheva S."/>
            <person name="Morgado L.N."/>
            <person name="Niskanen T."/>
            <person name="Noordeloos M.E."/>
            <person name="Ohm R.A."/>
            <person name="Ortiz-Santana B."/>
            <person name="Ovrebo C."/>
            <person name="Racz N."/>
            <person name="Riley R."/>
            <person name="Savchenko A."/>
            <person name="Shiryaev A."/>
            <person name="Soop K."/>
            <person name="Spirin V."/>
            <person name="Szebenyi C."/>
            <person name="Tomsovsky M."/>
            <person name="Tulloss R.E."/>
            <person name="Uehling J."/>
            <person name="Grigoriev I.V."/>
            <person name="Vagvolgyi C."/>
            <person name="Papp T."/>
            <person name="Martin F.M."/>
            <person name="Miettinen O."/>
            <person name="Hibbett D.S."/>
            <person name="Nagy L.G."/>
        </authorList>
    </citation>
    <scope>NUCLEOTIDE SEQUENCE [LARGE SCALE GENOMIC DNA]</scope>
    <source>
        <strain evidence="3 4">FP101781</strain>
    </source>
</reference>
<keyword evidence="4" id="KW-1185">Reference proteome</keyword>
<dbReference type="InterPro" id="IPR027417">
    <property type="entry name" value="P-loop_NTPase"/>
</dbReference>
<dbReference type="PANTHER" id="PTHR10039">
    <property type="entry name" value="AMELOGENIN"/>
    <property type="match status" value="1"/>
</dbReference>
<organism evidence="3 4">
    <name type="scientific">Coprinellus micaceus</name>
    <name type="common">Glistening ink-cap mushroom</name>
    <name type="synonym">Coprinus micaceus</name>
    <dbReference type="NCBI Taxonomy" id="71717"/>
    <lineage>
        <taxon>Eukaryota</taxon>
        <taxon>Fungi</taxon>
        <taxon>Dikarya</taxon>
        <taxon>Basidiomycota</taxon>
        <taxon>Agaricomycotina</taxon>
        <taxon>Agaricomycetes</taxon>
        <taxon>Agaricomycetidae</taxon>
        <taxon>Agaricales</taxon>
        <taxon>Agaricineae</taxon>
        <taxon>Psathyrellaceae</taxon>
        <taxon>Coprinellus</taxon>
    </lineage>
</organism>
<accession>A0A4Y7TBZ1</accession>
<dbReference type="PANTHER" id="PTHR10039:SF14">
    <property type="entry name" value="NACHT DOMAIN-CONTAINING PROTEIN"/>
    <property type="match status" value="1"/>
</dbReference>
<name>A0A4Y7TBZ1_COPMI</name>
<dbReference type="SUPFAM" id="SSF52540">
    <property type="entry name" value="P-loop containing nucleoside triphosphate hydrolases"/>
    <property type="match status" value="1"/>
</dbReference>
<dbReference type="AlphaFoldDB" id="A0A4Y7TBZ1"/>
<dbReference type="InterPro" id="IPR056884">
    <property type="entry name" value="NPHP3-like_N"/>
</dbReference>
<evidence type="ECO:0000313" key="4">
    <source>
        <dbReference type="Proteomes" id="UP000298030"/>
    </source>
</evidence>
<dbReference type="OrthoDB" id="3014077at2759"/>
<evidence type="ECO:0000259" key="2">
    <source>
        <dbReference type="Pfam" id="PF24883"/>
    </source>
</evidence>
<protein>
    <recommendedName>
        <fullName evidence="2">Nephrocystin 3-like N-terminal domain-containing protein</fullName>
    </recommendedName>
</protein>
<comment type="caution">
    <text evidence="3">The sequence shown here is derived from an EMBL/GenBank/DDBJ whole genome shotgun (WGS) entry which is preliminary data.</text>
</comment>